<name>U7VBQ6_9FUSO</name>
<dbReference type="Gene3D" id="1.20.1600.10">
    <property type="entry name" value="Outer membrane efflux proteins (OEP)"/>
    <property type="match status" value="1"/>
</dbReference>
<dbReference type="EMBL" id="AXZF01000075">
    <property type="protein sequence ID" value="ERT68193.1"/>
    <property type="molecule type" value="Genomic_DNA"/>
</dbReference>
<dbReference type="Proteomes" id="UP000017081">
    <property type="component" value="Unassembled WGS sequence"/>
</dbReference>
<evidence type="ECO:0000256" key="2">
    <source>
        <dbReference type="ARBA" id="ARBA00007613"/>
    </source>
</evidence>
<keyword evidence="4" id="KW-1134">Transmembrane beta strand</keyword>
<organism evidence="8 9">
    <name type="scientific">Cetobacterium somerae ATCC BAA-474</name>
    <dbReference type="NCBI Taxonomy" id="1319815"/>
    <lineage>
        <taxon>Bacteria</taxon>
        <taxon>Fusobacteriati</taxon>
        <taxon>Fusobacteriota</taxon>
        <taxon>Fusobacteriia</taxon>
        <taxon>Fusobacteriales</taxon>
        <taxon>Fusobacteriaceae</taxon>
        <taxon>Cetobacterium</taxon>
    </lineage>
</organism>
<keyword evidence="6" id="KW-0472">Membrane</keyword>
<evidence type="ECO:0000313" key="8">
    <source>
        <dbReference type="EMBL" id="ERT68193.1"/>
    </source>
</evidence>
<evidence type="ECO:0000256" key="4">
    <source>
        <dbReference type="ARBA" id="ARBA00022452"/>
    </source>
</evidence>
<dbReference type="SUPFAM" id="SSF56954">
    <property type="entry name" value="Outer membrane efflux proteins (OEP)"/>
    <property type="match status" value="1"/>
</dbReference>
<evidence type="ECO:0000256" key="7">
    <source>
        <dbReference type="ARBA" id="ARBA00023237"/>
    </source>
</evidence>
<comment type="similarity">
    <text evidence="2">Belongs to the outer membrane factor (OMF) (TC 1.B.17) family.</text>
</comment>
<evidence type="ECO:0000256" key="5">
    <source>
        <dbReference type="ARBA" id="ARBA00022692"/>
    </source>
</evidence>
<evidence type="ECO:0000313" key="9">
    <source>
        <dbReference type="Proteomes" id="UP000017081"/>
    </source>
</evidence>
<comment type="subcellular location">
    <subcellularLocation>
        <location evidence="1">Cell outer membrane</location>
    </subcellularLocation>
</comment>
<keyword evidence="7" id="KW-0998">Cell outer membrane</keyword>
<keyword evidence="9" id="KW-1185">Reference proteome</keyword>
<protein>
    <recommendedName>
        <fullName evidence="10">Outer membrane efflux protein</fullName>
    </recommendedName>
</protein>
<dbReference type="RefSeq" id="WP_023051437.1">
    <property type="nucleotide sequence ID" value="NZ_CP173063.2"/>
</dbReference>
<evidence type="ECO:0000256" key="6">
    <source>
        <dbReference type="ARBA" id="ARBA00023136"/>
    </source>
</evidence>
<dbReference type="PANTHER" id="PTHR30026">
    <property type="entry name" value="OUTER MEMBRANE PROTEIN TOLC"/>
    <property type="match status" value="1"/>
</dbReference>
<evidence type="ECO:0000256" key="1">
    <source>
        <dbReference type="ARBA" id="ARBA00004442"/>
    </source>
</evidence>
<gene>
    <name evidence="8" type="ORF">HMPREF0202_01903</name>
</gene>
<dbReference type="GO" id="GO:1990281">
    <property type="term" value="C:efflux pump complex"/>
    <property type="evidence" value="ECO:0007669"/>
    <property type="project" value="TreeGrafter"/>
</dbReference>
<sequence length="412" mass="48204">MKKYLLLFLTLNIVTFSIELTLDKSIDLAKKNNRQLKEKNITVKQKKLNENVKIKNALPSLRAQTMYIDHDESKNLNSSFQNGIYLSQPIFTGGELYYNIKSSKALREFEENDYITQNINLELNVIQTYISCLQLKKTLNVYETSQKEKQEELKKQQEFYNLSLIDKSEVLKIETSLYQTETSILKIKNNIIAQELTLKNLLGLNIEENITLKEMNFSNFMTINIDLKKDTERALSNSTLSKKLDKNILISEYNSKSNRSTFLPKVDLEYGYESLEESSFSKSNNDWEWRVGITFKWDIFNFGSGIDSYKESTLEIEKQKISKIDSLEILKKQIKTTYLDLITAKEVIITNEKALLTAFETFKIDKEKFSNRIIDSVDFLKSESQLREAQITHINSQLDYFLYYQQYLSLLK</sequence>
<dbReference type="Pfam" id="PF02321">
    <property type="entry name" value="OEP"/>
    <property type="match status" value="1"/>
</dbReference>
<comment type="caution">
    <text evidence="8">The sequence shown here is derived from an EMBL/GenBank/DDBJ whole genome shotgun (WGS) entry which is preliminary data.</text>
</comment>
<dbReference type="InterPro" id="IPR051906">
    <property type="entry name" value="TolC-like"/>
</dbReference>
<dbReference type="GO" id="GO:0009279">
    <property type="term" value="C:cell outer membrane"/>
    <property type="evidence" value="ECO:0007669"/>
    <property type="project" value="UniProtKB-SubCell"/>
</dbReference>
<dbReference type="PANTHER" id="PTHR30026:SF20">
    <property type="entry name" value="OUTER MEMBRANE PROTEIN TOLC"/>
    <property type="match status" value="1"/>
</dbReference>
<proteinExistence type="inferred from homology"/>
<dbReference type="InterPro" id="IPR003423">
    <property type="entry name" value="OMP_efflux"/>
</dbReference>
<keyword evidence="5" id="KW-0812">Transmembrane</keyword>
<dbReference type="GO" id="GO:0015288">
    <property type="term" value="F:porin activity"/>
    <property type="evidence" value="ECO:0007669"/>
    <property type="project" value="TreeGrafter"/>
</dbReference>
<dbReference type="HOGENOM" id="CLU_012817_10_4_0"/>
<keyword evidence="3" id="KW-0813">Transport</keyword>
<dbReference type="PATRIC" id="fig|1319815.3.peg.1837"/>
<dbReference type="STRING" id="1319815.HMPREF0202_01903"/>
<dbReference type="GO" id="GO:0015562">
    <property type="term" value="F:efflux transmembrane transporter activity"/>
    <property type="evidence" value="ECO:0007669"/>
    <property type="project" value="InterPro"/>
</dbReference>
<evidence type="ECO:0008006" key="10">
    <source>
        <dbReference type="Google" id="ProtNLM"/>
    </source>
</evidence>
<dbReference type="AlphaFoldDB" id="U7VBQ6"/>
<dbReference type="eggNOG" id="COG1538">
    <property type="taxonomic scope" value="Bacteria"/>
</dbReference>
<accession>U7VBQ6</accession>
<evidence type="ECO:0000256" key="3">
    <source>
        <dbReference type="ARBA" id="ARBA00022448"/>
    </source>
</evidence>
<reference evidence="8 9" key="1">
    <citation type="submission" date="2013-08" db="EMBL/GenBank/DDBJ databases">
        <authorList>
            <person name="Weinstock G."/>
            <person name="Sodergren E."/>
            <person name="Wylie T."/>
            <person name="Fulton L."/>
            <person name="Fulton R."/>
            <person name="Fronick C."/>
            <person name="O'Laughlin M."/>
            <person name="Godfrey J."/>
            <person name="Miner T."/>
            <person name="Herter B."/>
            <person name="Appelbaum E."/>
            <person name="Cordes M."/>
            <person name="Lek S."/>
            <person name="Wollam A."/>
            <person name="Pepin K.H."/>
            <person name="Palsikar V.B."/>
            <person name="Mitreva M."/>
            <person name="Wilson R.K."/>
        </authorList>
    </citation>
    <scope>NUCLEOTIDE SEQUENCE [LARGE SCALE GENOMIC DNA]</scope>
    <source>
        <strain evidence="8 9">ATCC BAA-474</strain>
    </source>
</reference>